<dbReference type="SMART" id="SM00355">
    <property type="entry name" value="ZnF_C2H2"/>
    <property type="match status" value="11"/>
</dbReference>
<keyword evidence="9" id="KW-0539">Nucleus</keyword>
<keyword evidence="5" id="KW-0862">Zinc</keyword>
<evidence type="ECO:0000256" key="8">
    <source>
        <dbReference type="ARBA" id="ARBA00023163"/>
    </source>
</evidence>
<keyword evidence="6" id="KW-0805">Transcription regulation</keyword>
<evidence type="ECO:0000256" key="5">
    <source>
        <dbReference type="ARBA" id="ARBA00022833"/>
    </source>
</evidence>
<evidence type="ECO:0000256" key="7">
    <source>
        <dbReference type="ARBA" id="ARBA00023125"/>
    </source>
</evidence>
<keyword evidence="8" id="KW-0804">Transcription</keyword>
<feature type="domain" description="C2H2-type" evidence="12">
    <location>
        <begin position="386"/>
        <end position="413"/>
    </location>
</feature>
<evidence type="ECO:0000256" key="1">
    <source>
        <dbReference type="ARBA" id="ARBA00004123"/>
    </source>
</evidence>
<dbReference type="PANTHER" id="PTHR24393:SF34">
    <property type="entry name" value="PR_SET DOMAIN 13"/>
    <property type="match status" value="1"/>
</dbReference>
<evidence type="ECO:0000256" key="10">
    <source>
        <dbReference type="PROSITE-ProRule" id="PRU00042"/>
    </source>
</evidence>
<dbReference type="InterPro" id="IPR013087">
    <property type="entry name" value="Znf_C2H2_type"/>
</dbReference>
<dbReference type="PROSITE" id="PS00028">
    <property type="entry name" value="ZINC_FINGER_C2H2_1"/>
    <property type="match status" value="7"/>
</dbReference>
<reference evidence="13" key="1">
    <citation type="submission" date="2018-01" db="EMBL/GenBank/DDBJ databases">
        <title>An insight into the sialome of Amazonian anophelines.</title>
        <authorList>
            <person name="Ribeiro J.M."/>
            <person name="Scarpassa V."/>
            <person name="Calvo E."/>
        </authorList>
    </citation>
    <scope>NUCLEOTIDE SEQUENCE</scope>
    <source>
        <tissue evidence="13">Salivary glands</tissue>
    </source>
</reference>
<feature type="region of interest" description="Disordered" evidence="11">
    <location>
        <begin position="1"/>
        <end position="64"/>
    </location>
</feature>
<dbReference type="Pfam" id="PF23611">
    <property type="entry name" value="zf-C2H2_16"/>
    <property type="match status" value="1"/>
</dbReference>
<dbReference type="Gene3D" id="3.30.160.60">
    <property type="entry name" value="Classic Zinc Finger"/>
    <property type="match status" value="8"/>
</dbReference>
<organism evidence="13">
    <name type="scientific">Anopheles triannulatus</name>
    <dbReference type="NCBI Taxonomy" id="58253"/>
    <lineage>
        <taxon>Eukaryota</taxon>
        <taxon>Metazoa</taxon>
        <taxon>Ecdysozoa</taxon>
        <taxon>Arthropoda</taxon>
        <taxon>Hexapoda</taxon>
        <taxon>Insecta</taxon>
        <taxon>Pterygota</taxon>
        <taxon>Neoptera</taxon>
        <taxon>Endopterygota</taxon>
        <taxon>Diptera</taxon>
        <taxon>Nematocera</taxon>
        <taxon>Culicoidea</taxon>
        <taxon>Culicidae</taxon>
        <taxon>Anophelinae</taxon>
        <taxon>Anopheles</taxon>
    </lineage>
</organism>
<dbReference type="EMBL" id="GGFK01006476">
    <property type="protein sequence ID" value="MBW39797.1"/>
    <property type="molecule type" value="Transcribed_RNA"/>
</dbReference>
<feature type="domain" description="C2H2-type" evidence="12">
    <location>
        <begin position="327"/>
        <end position="355"/>
    </location>
</feature>
<evidence type="ECO:0000256" key="4">
    <source>
        <dbReference type="ARBA" id="ARBA00022771"/>
    </source>
</evidence>
<feature type="domain" description="C2H2-type" evidence="12">
    <location>
        <begin position="271"/>
        <end position="298"/>
    </location>
</feature>
<dbReference type="PROSITE" id="PS50157">
    <property type="entry name" value="ZINC_FINGER_C2H2_2"/>
    <property type="match status" value="11"/>
</dbReference>
<comment type="subcellular location">
    <subcellularLocation>
        <location evidence="1">Nucleus</location>
    </subcellularLocation>
</comment>
<feature type="domain" description="C2H2-type" evidence="12">
    <location>
        <begin position="414"/>
        <end position="441"/>
    </location>
</feature>
<evidence type="ECO:0000256" key="6">
    <source>
        <dbReference type="ARBA" id="ARBA00023015"/>
    </source>
</evidence>
<keyword evidence="2" id="KW-0479">Metal-binding</keyword>
<dbReference type="FunFam" id="3.30.160.60:FF:000286">
    <property type="entry name" value="Zinc finger protein 770"/>
    <property type="match status" value="1"/>
</dbReference>
<feature type="region of interest" description="Disordered" evidence="11">
    <location>
        <begin position="589"/>
        <end position="653"/>
    </location>
</feature>
<evidence type="ECO:0000256" key="9">
    <source>
        <dbReference type="ARBA" id="ARBA00023242"/>
    </source>
</evidence>
<dbReference type="FunFam" id="3.30.160.60:FF:001668">
    <property type="entry name" value="transcriptional repressor CTCF"/>
    <property type="match status" value="1"/>
</dbReference>
<accession>A0A2M4AGD0</accession>
<dbReference type="AlphaFoldDB" id="A0A2M4AGD0"/>
<feature type="domain" description="C2H2-type" evidence="12">
    <location>
        <begin position="299"/>
        <end position="326"/>
    </location>
</feature>
<feature type="compositionally biased region" description="Acidic residues" evidence="11">
    <location>
        <begin position="736"/>
        <end position="746"/>
    </location>
</feature>
<dbReference type="GO" id="GO:0001228">
    <property type="term" value="F:DNA-binding transcription activator activity, RNA polymerase II-specific"/>
    <property type="evidence" value="ECO:0007669"/>
    <property type="project" value="TreeGrafter"/>
</dbReference>
<dbReference type="GO" id="GO:0008270">
    <property type="term" value="F:zinc ion binding"/>
    <property type="evidence" value="ECO:0007669"/>
    <property type="project" value="UniProtKB-KW"/>
</dbReference>
<keyword evidence="4 10" id="KW-0863">Zinc-finger</keyword>
<evidence type="ECO:0000256" key="11">
    <source>
        <dbReference type="SAM" id="MobiDB-lite"/>
    </source>
</evidence>
<protein>
    <submittedName>
        <fullName evidence="13">Putative transcriptional repressor ctcf</fullName>
    </submittedName>
</protein>
<dbReference type="FunFam" id="3.30.160.60:FF:000420">
    <property type="entry name" value="Putative transcriptional repressor ctcf"/>
    <property type="match status" value="1"/>
</dbReference>
<dbReference type="InterPro" id="IPR056438">
    <property type="entry name" value="Znf-C2H2_CTCF"/>
</dbReference>
<feature type="domain" description="C2H2-type" evidence="12">
    <location>
        <begin position="186"/>
        <end position="213"/>
    </location>
</feature>
<feature type="compositionally biased region" description="Acidic residues" evidence="11">
    <location>
        <begin position="528"/>
        <end position="557"/>
    </location>
</feature>
<evidence type="ECO:0000313" key="13">
    <source>
        <dbReference type="EMBL" id="MBW39797.1"/>
    </source>
</evidence>
<dbReference type="SUPFAM" id="SSF57667">
    <property type="entry name" value="beta-beta-alpha zinc fingers"/>
    <property type="match status" value="6"/>
</dbReference>
<name>A0A2M4AGD0_9DIPT</name>
<sequence>MNTKRTKPDRPGGGIRKFFRNTTTEVEEAATSSRKKVPETRSAKQQPQQLRKPLQKVEPESEAEELAVVEQEGTEGEERGCFFMDQKGNYYYKADDDAEPMLTNLGTDVSDAFGELDGNLIKDAESDRYVLIMDEDDQRSTIMPDDGDQQADDNEVYEFEEHEYVIPEAKARKQTRKKAGSTASTYMCNYCNYTSNKLFLLSRHLKSHSEDRPHKCSVCERGFKTLASLQNHLNAHTGTKPHRCKRCDSCFTTSGELVRHVRYRHTLERPHKCTECDYSSVELSKLKRHIRTHTGEKPFQCPHCTYASPDKFKLTRHMRIHTGEKPYSCDVCFARFTQSNSLKAHKMIHQVGDKPVFQCELCPTTCGRKTDLRIHVQKLHTSDKPIKCKRCDGSFPDRYSYKMHAKTHEGEKCYKCDFCPYASISLRHLESHLLLHTDQKPFQCNQCTQTFRQKQLLKRHINLYHNPDYVQPEPRAKTHVCPSCPRRFRHKGNLIRHMSLHDPESTMHEEKMALREGRQKKVHILLEEEVYEDEEDDVVGEEDGEDGEEAEDAEDQEQTQRSSPVSDAVAGEEDDGQFVLLEVIRLQDKDKPAKSPKTVTAKEPSRRSPRTRPALAESAVASGTGKRTTKPLLHNTKLKKLSMEVREDDEDLDGENTELELLPHQEEDDEDDAQHIVIQQSGDESESEFILTAEDLEDAEMLLPSLPATKRSRYDISTIHVTQSEMEKNMSTCFGFEDDDDEDDETVDNKGTITLLN</sequence>
<dbReference type="FunFam" id="3.30.160.60:FF:000255">
    <property type="entry name" value="Zinc finger and AT-hook domain containing"/>
    <property type="match status" value="1"/>
</dbReference>
<feature type="domain" description="C2H2-type" evidence="12">
    <location>
        <begin position="357"/>
        <end position="385"/>
    </location>
</feature>
<feature type="compositionally biased region" description="Basic and acidic residues" evidence="11">
    <location>
        <begin position="1"/>
        <end position="10"/>
    </location>
</feature>
<evidence type="ECO:0000256" key="3">
    <source>
        <dbReference type="ARBA" id="ARBA00022737"/>
    </source>
</evidence>
<proteinExistence type="predicted"/>
<dbReference type="GO" id="GO:0000978">
    <property type="term" value="F:RNA polymerase II cis-regulatory region sequence-specific DNA binding"/>
    <property type="evidence" value="ECO:0007669"/>
    <property type="project" value="TreeGrafter"/>
</dbReference>
<feature type="region of interest" description="Disordered" evidence="11">
    <location>
        <begin position="528"/>
        <end position="574"/>
    </location>
</feature>
<dbReference type="Pfam" id="PF00096">
    <property type="entry name" value="zf-C2H2"/>
    <property type="match status" value="5"/>
</dbReference>
<dbReference type="GO" id="GO:0005634">
    <property type="term" value="C:nucleus"/>
    <property type="evidence" value="ECO:0007669"/>
    <property type="project" value="UniProtKB-SubCell"/>
</dbReference>
<dbReference type="PANTHER" id="PTHR24393">
    <property type="entry name" value="ZINC FINGER PROTEIN"/>
    <property type="match status" value="1"/>
</dbReference>
<keyword evidence="3" id="KW-0677">Repeat</keyword>
<keyword evidence="7" id="KW-0238">DNA-binding</keyword>
<evidence type="ECO:0000259" key="12">
    <source>
        <dbReference type="PROSITE" id="PS50157"/>
    </source>
</evidence>
<dbReference type="InterPro" id="IPR036236">
    <property type="entry name" value="Znf_C2H2_sf"/>
</dbReference>
<dbReference type="FunFam" id="3.30.160.60:FF:000373">
    <property type="entry name" value="Putative transcriptional repressor ctcf"/>
    <property type="match status" value="1"/>
</dbReference>
<feature type="domain" description="C2H2-type" evidence="12">
    <location>
        <begin position="479"/>
        <end position="506"/>
    </location>
</feature>
<feature type="region of interest" description="Disordered" evidence="11">
    <location>
        <begin position="736"/>
        <end position="757"/>
    </location>
</feature>
<feature type="domain" description="C2H2-type" evidence="12">
    <location>
        <begin position="442"/>
        <end position="470"/>
    </location>
</feature>
<dbReference type="FunFam" id="3.30.160.60:FF:000049">
    <property type="entry name" value="transcriptional repressor CTCF isoform X1"/>
    <property type="match status" value="1"/>
</dbReference>
<feature type="domain" description="C2H2-type" evidence="12">
    <location>
        <begin position="242"/>
        <end position="270"/>
    </location>
</feature>
<evidence type="ECO:0000256" key="2">
    <source>
        <dbReference type="ARBA" id="ARBA00022723"/>
    </source>
</evidence>
<feature type="domain" description="C2H2-type" evidence="12">
    <location>
        <begin position="214"/>
        <end position="241"/>
    </location>
</feature>